<accession>A0A562PER8</accession>
<protein>
    <submittedName>
        <fullName evidence="2">DUF3106 domain-containing protein</fullName>
    </submittedName>
    <submittedName>
        <fullName evidence="3">Uncharacterized protein DUF3106</fullName>
    </submittedName>
</protein>
<feature type="compositionally biased region" description="Low complexity" evidence="1">
    <location>
        <begin position="190"/>
        <end position="200"/>
    </location>
</feature>
<sequence>MARASGRTWLLGGAAALVVAIVAGVALLRHERPDPGAGSAASAASALLAPSAAEKRWQDLTPAQQAALEPLKAGWDDLGPVRKQKWLEIAGRYATMKPAEQKRVHERMREWVALSPEERKAVRESYARAQKIVGGKKAAQWEQYQLLPEEEKRKLANANAAKKQQVAKPPTPAQSLVKTPTPIKPHPGLATAGGTAAPTTPVAPAPVVPVPAAPVVPPPAPAPVQEMEYPLEGAATPAAMMQQNPPAPPPAPQPAPQPVPAPPNAGK</sequence>
<dbReference type="AlphaFoldDB" id="A0A562PER8"/>
<dbReference type="RefSeq" id="WP_145880952.1">
    <property type="nucleotide sequence ID" value="NZ_CP046904.1"/>
</dbReference>
<name>A0A562PER8_9BURK</name>
<dbReference type="Proteomes" id="UP000315112">
    <property type="component" value="Unassembled WGS sequence"/>
</dbReference>
<reference evidence="3" key="2">
    <citation type="submission" date="2019-07" db="EMBL/GenBank/DDBJ databases">
        <authorList>
            <person name="Whitman W."/>
            <person name="Huntemann M."/>
            <person name="Clum A."/>
            <person name="Pillay M."/>
            <person name="Palaniappan K."/>
            <person name="Varghese N."/>
            <person name="Mikhailova N."/>
            <person name="Stamatis D."/>
            <person name="Reddy T."/>
            <person name="Daum C."/>
            <person name="Shapiro N."/>
            <person name="Ivanova N."/>
            <person name="Kyrpides N."/>
            <person name="Woyke T."/>
        </authorList>
    </citation>
    <scope>NUCLEOTIDE SEQUENCE</scope>
    <source>
        <strain evidence="3">CGMCC 1.10685</strain>
    </source>
</reference>
<feature type="compositionally biased region" description="Low complexity" evidence="1">
    <location>
        <begin position="234"/>
        <end position="244"/>
    </location>
</feature>
<evidence type="ECO:0000313" key="5">
    <source>
        <dbReference type="Proteomes" id="UP000437862"/>
    </source>
</evidence>
<dbReference type="Pfam" id="PF11304">
    <property type="entry name" value="DUF3106"/>
    <property type="match status" value="1"/>
</dbReference>
<dbReference type="Proteomes" id="UP000437862">
    <property type="component" value="Chromosome"/>
</dbReference>
<reference evidence="3 4" key="1">
    <citation type="journal article" date="2015" name="Stand. Genomic Sci.">
        <title>Genomic Encyclopedia of Bacterial and Archaeal Type Strains, Phase III: the genomes of soil and plant-associated and newly described type strains.</title>
        <authorList>
            <person name="Whitman W.B."/>
            <person name="Woyke T."/>
            <person name="Klenk H.P."/>
            <person name="Zhou Y."/>
            <person name="Lilburn T.G."/>
            <person name="Beck B.J."/>
            <person name="De Vos P."/>
            <person name="Vandamme P."/>
            <person name="Eisen J.A."/>
            <person name="Garrity G."/>
            <person name="Hugenholtz P."/>
            <person name="Kyrpides N.C."/>
        </authorList>
    </citation>
    <scope>NUCLEOTIDE SEQUENCE [LARGE SCALE GENOMIC DNA]</scope>
    <source>
        <strain evidence="3 4">CGMCC 1.10685</strain>
    </source>
</reference>
<gene>
    <name evidence="2" type="ORF">GO485_07360</name>
    <name evidence="3" type="ORF">IP92_05289</name>
</gene>
<dbReference type="InterPro" id="IPR021455">
    <property type="entry name" value="DUF3106"/>
</dbReference>
<dbReference type="EMBL" id="CP046904">
    <property type="protein sequence ID" value="QGZ38884.1"/>
    <property type="molecule type" value="Genomic_DNA"/>
</dbReference>
<dbReference type="OrthoDB" id="9796567at2"/>
<dbReference type="EMBL" id="VLKW01000013">
    <property type="protein sequence ID" value="TWI42955.1"/>
    <property type="molecule type" value="Genomic_DNA"/>
</dbReference>
<keyword evidence="5" id="KW-1185">Reference proteome</keyword>
<evidence type="ECO:0000256" key="1">
    <source>
        <dbReference type="SAM" id="MobiDB-lite"/>
    </source>
</evidence>
<reference evidence="2 5" key="3">
    <citation type="submission" date="2019-12" db="EMBL/GenBank/DDBJ databases">
        <title>Draft Genome Sequences of Six Type Strains of the Genus Massilia.</title>
        <authorList>
            <person name="Miess H."/>
            <person name="Frediansyah A."/>
            <person name="Goeker M."/>
            <person name="Gross H."/>
        </authorList>
    </citation>
    <scope>NUCLEOTIDE SEQUENCE [LARGE SCALE GENOMIC DNA]</scope>
    <source>
        <strain evidence="2 5">DSM 26639</strain>
    </source>
</reference>
<feature type="compositionally biased region" description="Pro residues" evidence="1">
    <location>
        <begin position="245"/>
        <end position="267"/>
    </location>
</feature>
<feature type="compositionally biased region" description="Low complexity" evidence="1">
    <location>
        <begin position="157"/>
        <end position="168"/>
    </location>
</feature>
<evidence type="ECO:0000313" key="3">
    <source>
        <dbReference type="EMBL" id="TWI42955.1"/>
    </source>
</evidence>
<organism evidence="3 4">
    <name type="scientific">Pseudoduganella flava</name>
    <dbReference type="NCBI Taxonomy" id="871742"/>
    <lineage>
        <taxon>Bacteria</taxon>
        <taxon>Pseudomonadati</taxon>
        <taxon>Pseudomonadota</taxon>
        <taxon>Betaproteobacteria</taxon>
        <taxon>Burkholderiales</taxon>
        <taxon>Oxalobacteraceae</taxon>
        <taxon>Telluria group</taxon>
        <taxon>Pseudoduganella</taxon>
    </lineage>
</organism>
<feature type="region of interest" description="Disordered" evidence="1">
    <location>
        <begin position="157"/>
        <end position="267"/>
    </location>
</feature>
<evidence type="ECO:0000313" key="4">
    <source>
        <dbReference type="Proteomes" id="UP000315112"/>
    </source>
</evidence>
<evidence type="ECO:0000313" key="2">
    <source>
        <dbReference type="EMBL" id="QGZ38884.1"/>
    </source>
</evidence>
<feature type="compositionally biased region" description="Pro residues" evidence="1">
    <location>
        <begin position="201"/>
        <end position="222"/>
    </location>
</feature>
<proteinExistence type="predicted"/>